<evidence type="ECO:0000259" key="4">
    <source>
        <dbReference type="PROSITE" id="PS51118"/>
    </source>
</evidence>
<dbReference type="Gene3D" id="1.10.10.10">
    <property type="entry name" value="Winged helix-like DNA-binding domain superfamily/Winged helix DNA-binding domain"/>
    <property type="match status" value="1"/>
</dbReference>
<keyword evidence="3" id="KW-0804">Transcription</keyword>
<dbReference type="AlphaFoldDB" id="A0A378U688"/>
<dbReference type="GO" id="GO:0003677">
    <property type="term" value="F:DNA binding"/>
    <property type="evidence" value="ECO:0007669"/>
    <property type="project" value="UniProtKB-KW"/>
</dbReference>
<organism evidence="5 6">
    <name type="scientific">Myroides odoratus</name>
    <name type="common">Flavobacterium odoratum</name>
    <dbReference type="NCBI Taxonomy" id="256"/>
    <lineage>
        <taxon>Bacteria</taxon>
        <taxon>Pseudomonadati</taxon>
        <taxon>Bacteroidota</taxon>
        <taxon>Flavobacteriia</taxon>
        <taxon>Flavobacteriales</taxon>
        <taxon>Flavobacteriaceae</taxon>
        <taxon>Myroides</taxon>
    </lineage>
</organism>
<evidence type="ECO:0000256" key="2">
    <source>
        <dbReference type="ARBA" id="ARBA00023125"/>
    </source>
</evidence>
<dbReference type="InterPro" id="IPR002577">
    <property type="entry name" value="HTH_HxlR"/>
</dbReference>
<dbReference type="PROSITE" id="PS51118">
    <property type="entry name" value="HTH_HXLR"/>
    <property type="match status" value="1"/>
</dbReference>
<dbReference type="PANTHER" id="PTHR33204">
    <property type="entry name" value="TRANSCRIPTIONAL REGULATOR, MARR FAMILY"/>
    <property type="match status" value="1"/>
</dbReference>
<keyword evidence="2" id="KW-0238">DNA-binding</keyword>
<dbReference type="InterPro" id="IPR036390">
    <property type="entry name" value="WH_DNA-bd_sf"/>
</dbReference>
<accession>A0A378U688</accession>
<evidence type="ECO:0000256" key="1">
    <source>
        <dbReference type="ARBA" id="ARBA00023015"/>
    </source>
</evidence>
<dbReference type="RefSeq" id="WP_115092681.1">
    <property type="nucleotide sequence ID" value="NZ_CP068107.1"/>
</dbReference>
<keyword evidence="6" id="KW-1185">Reference proteome</keyword>
<proteinExistence type="predicted"/>
<protein>
    <submittedName>
        <fullName evidence="5">Uncharacterized HTH-type transcriptional regulator yybR</fullName>
    </submittedName>
</protein>
<feature type="domain" description="HTH hxlR-type" evidence="4">
    <location>
        <begin position="11"/>
        <end position="109"/>
    </location>
</feature>
<gene>
    <name evidence="5" type="primary">yybR_3</name>
    <name evidence="5" type="ORF">NCTC11179_03657</name>
</gene>
<evidence type="ECO:0000313" key="6">
    <source>
        <dbReference type="Proteomes" id="UP000255024"/>
    </source>
</evidence>
<evidence type="ECO:0000313" key="5">
    <source>
        <dbReference type="EMBL" id="STZ70124.1"/>
    </source>
</evidence>
<name>A0A378U688_MYROD</name>
<dbReference type="Pfam" id="PF01638">
    <property type="entry name" value="HxlR"/>
    <property type="match status" value="1"/>
</dbReference>
<dbReference type="SUPFAM" id="SSF46785">
    <property type="entry name" value="Winged helix' DNA-binding domain"/>
    <property type="match status" value="1"/>
</dbReference>
<reference evidence="5 6" key="1">
    <citation type="submission" date="2018-06" db="EMBL/GenBank/DDBJ databases">
        <authorList>
            <consortium name="Pathogen Informatics"/>
            <person name="Doyle S."/>
        </authorList>
    </citation>
    <scope>NUCLEOTIDE SEQUENCE [LARGE SCALE GENOMIC DNA]</scope>
    <source>
        <strain evidence="5 6">NCTC11179</strain>
    </source>
</reference>
<dbReference type="InterPro" id="IPR036388">
    <property type="entry name" value="WH-like_DNA-bd_sf"/>
</dbReference>
<dbReference type="EMBL" id="UGQL01000002">
    <property type="protein sequence ID" value="STZ70124.1"/>
    <property type="molecule type" value="Genomic_DNA"/>
</dbReference>
<sequence>MYTIDNQEFPCSTSLTMRYIGGKWKAVILIHLIEKKRYSELRKAIPMITERTLSLQLKELEEHGLINRTVYTSKPPLKVEYELTDFGQTLIPLLTAIAQWGKATGASKDNITYTPNEDIPCSILE</sequence>
<evidence type="ECO:0000256" key="3">
    <source>
        <dbReference type="ARBA" id="ARBA00023163"/>
    </source>
</evidence>
<dbReference type="Proteomes" id="UP000255024">
    <property type="component" value="Unassembled WGS sequence"/>
</dbReference>
<keyword evidence="1" id="KW-0805">Transcription regulation</keyword>
<dbReference type="PANTHER" id="PTHR33204:SF29">
    <property type="entry name" value="TRANSCRIPTIONAL REGULATOR"/>
    <property type="match status" value="1"/>
</dbReference>